<feature type="region of interest" description="Disordered" evidence="3">
    <location>
        <begin position="76"/>
        <end position="120"/>
    </location>
</feature>
<dbReference type="GO" id="GO:0043123">
    <property type="term" value="P:positive regulation of canonical NF-kappaB signal transduction"/>
    <property type="evidence" value="ECO:0007669"/>
    <property type="project" value="InterPro"/>
</dbReference>
<feature type="compositionally biased region" description="Basic residues" evidence="3">
    <location>
        <begin position="142"/>
        <end position="151"/>
    </location>
</feature>
<dbReference type="GO" id="GO:0045766">
    <property type="term" value="P:positive regulation of angiogenesis"/>
    <property type="evidence" value="ECO:0007669"/>
    <property type="project" value="InterPro"/>
</dbReference>
<dbReference type="InterPro" id="IPR031402">
    <property type="entry name" value="LYRIC"/>
</dbReference>
<comment type="subcellular location">
    <subcellularLocation>
        <location evidence="1">Nucleus</location>
    </subcellularLocation>
</comment>
<feature type="region of interest" description="Disordered" evidence="3">
    <location>
        <begin position="350"/>
        <end position="411"/>
    </location>
</feature>
<accession>A0A3Q3XEK4</accession>
<evidence type="ECO:0000256" key="3">
    <source>
        <dbReference type="SAM" id="MobiDB-lite"/>
    </source>
</evidence>
<evidence type="ECO:0000313" key="5">
    <source>
        <dbReference type="Proteomes" id="UP000261620"/>
    </source>
</evidence>
<feature type="compositionally biased region" description="Basic and acidic residues" evidence="3">
    <location>
        <begin position="95"/>
        <end position="113"/>
    </location>
</feature>
<dbReference type="InterPro" id="IPR052305">
    <property type="entry name" value="TransReg_TumorExp"/>
</dbReference>
<keyword evidence="5" id="KW-1185">Reference proteome</keyword>
<feature type="region of interest" description="Disordered" evidence="3">
    <location>
        <begin position="269"/>
        <end position="295"/>
    </location>
</feature>
<dbReference type="GO" id="GO:0006357">
    <property type="term" value="P:regulation of transcription by RNA polymerase II"/>
    <property type="evidence" value="ECO:0007669"/>
    <property type="project" value="TreeGrafter"/>
</dbReference>
<evidence type="ECO:0000256" key="1">
    <source>
        <dbReference type="ARBA" id="ARBA00004123"/>
    </source>
</evidence>
<evidence type="ECO:0000256" key="2">
    <source>
        <dbReference type="ARBA" id="ARBA00023242"/>
    </source>
</evidence>
<dbReference type="GO" id="GO:0003712">
    <property type="term" value="F:transcription coregulator activity"/>
    <property type="evidence" value="ECO:0007669"/>
    <property type="project" value="TreeGrafter"/>
</dbReference>
<dbReference type="PANTHER" id="PTHR23251">
    <property type="entry name" value="LYSINE-RICH CEACAM1 CO-ISOLATED PROTEIN LYRIC PROTEIN"/>
    <property type="match status" value="1"/>
</dbReference>
<feature type="region of interest" description="Disordered" evidence="3">
    <location>
        <begin position="141"/>
        <end position="199"/>
    </location>
</feature>
<dbReference type="Ensembl" id="ENSMMOT00000024785.1">
    <property type="protein sequence ID" value="ENSMMOP00000024374.1"/>
    <property type="gene ID" value="ENSMMOG00000018543.1"/>
</dbReference>
<proteinExistence type="predicted"/>
<protein>
    <submittedName>
        <fullName evidence="4">Uncharacterized protein</fullName>
    </submittedName>
</protein>
<dbReference type="GO" id="GO:0043066">
    <property type="term" value="P:negative regulation of apoptotic process"/>
    <property type="evidence" value="ECO:0007669"/>
    <property type="project" value="InterPro"/>
</dbReference>
<feature type="region of interest" description="Disordered" evidence="3">
    <location>
        <begin position="223"/>
        <end position="246"/>
    </location>
</feature>
<dbReference type="PANTHER" id="PTHR23251:SF0">
    <property type="entry name" value="PROTEIN LYRIC"/>
    <property type="match status" value="1"/>
</dbReference>
<dbReference type="Proteomes" id="UP000261620">
    <property type="component" value="Unplaced"/>
</dbReference>
<name>A0A3Q3XEK4_MOLML</name>
<dbReference type="STRING" id="94237.ENSMMOP00000024374"/>
<keyword evidence="2" id="KW-0539">Nucleus</keyword>
<dbReference type="OMA" id="NPVSFSM"/>
<feature type="compositionally biased region" description="Basic residues" evidence="3">
    <location>
        <begin position="364"/>
        <end position="373"/>
    </location>
</feature>
<evidence type="ECO:0000313" key="4">
    <source>
        <dbReference type="Ensembl" id="ENSMMOP00000024374.1"/>
    </source>
</evidence>
<organism evidence="4 5">
    <name type="scientific">Mola mola</name>
    <name type="common">Ocean sunfish</name>
    <name type="synonym">Tetraodon mola</name>
    <dbReference type="NCBI Taxonomy" id="94237"/>
    <lineage>
        <taxon>Eukaryota</taxon>
        <taxon>Metazoa</taxon>
        <taxon>Chordata</taxon>
        <taxon>Craniata</taxon>
        <taxon>Vertebrata</taxon>
        <taxon>Euteleostomi</taxon>
        <taxon>Actinopterygii</taxon>
        <taxon>Neopterygii</taxon>
        <taxon>Teleostei</taxon>
        <taxon>Neoteleostei</taxon>
        <taxon>Acanthomorphata</taxon>
        <taxon>Eupercaria</taxon>
        <taxon>Tetraodontiformes</taxon>
        <taxon>Molidae</taxon>
        <taxon>Mola</taxon>
    </lineage>
</organism>
<feature type="compositionally biased region" description="Low complexity" evidence="3">
    <location>
        <begin position="277"/>
        <end position="292"/>
    </location>
</feature>
<dbReference type="Pfam" id="PF15686">
    <property type="entry name" value="LYRIC"/>
    <property type="match status" value="2"/>
</dbReference>
<sequence>MAEDIRGFALEKAELLSSRLKEILSTGQGYIQARFGVDLGLKPELYPTWIILSTAAAGLLVLLGLSGGLPGKKRGYPAVSQGVGQPDKAVSAKSGRAEEQRKRNRKKTLDKVRGSTITTGQSKRVPPFIVVRNLFMPDKRIHSVKKSKKKPKTDVKPVQFTNDGKEPDDGAWETKVSNREKKQQRRKDKGGKDCGSPGGINFTLCTKIGESQKYLESQFVPPLSVPSVSSSRRDEPSVNGGGWTDISMKMRGMGAPKWDAIHTATHYRAPPKHQSWTQETQGTPTTSTSEQSVSNSMELRWVSQPDVDDEWSGFNGMATVDPSSDWNAPVEHWGNYEEVVSVILLSQISEDEKDVEDPSSGAAKSKKKRKKKKKAEEECAPEAQARGNASKVLRKASKNSAYSHHVSVSLF</sequence>
<reference evidence="4" key="1">
    <citation type="submission" date="2025-08" db="UniProtKB">
        <authorList>
            <consortium name="Ensembl"/>
        </authorList>
    </citation>
    <scope>IDENTIFICATION</scope>
</reference>
<dbReference type="GO" id="GO:0005634">
    <property type="term" value="C:nucleus"/>
    <property type="evidence" value="ECO:0007669"/>
    <property type="project" value="UniProtKB-SubCell"/>
</dbReference>
<dbReference type="AlphaFoldDB" id="A0A3Q3XEK4"/>
<reference evidence="4" key="2">
    <citation type="submission" date="2025-09" db="UniProtKB">
        <authorList>
            <consortium name="Ensembl"/>
        </authorList>
    </citation>
    <scope>IDENTIFICATION</scope>
</reference>